<dbReference type="SUPFAM" id="SSF55008">
    <property type="entry name" value="HMA, heavy metal-associated domain"/>
    <property type="match status" value="1"/>
</dbReference>
<comment type="similarity">
    <text evidence="2 13">Belongs to the cation transport ATPase (P-type) (TC 3.A.3) family. Type IB subfamily.</text>
</comment>
<evidence type="ECO:0000313" key="15">
    <source>
        <dbReference type="EMBL" id="SEF39804.1"/>
    </source>
</evidence>
<dbReference type="InterPro" id="IPR001757">
    <property type="entry name" value="P_typ_ATPase"/>
</dbReference>
<evidence type="ECO:0000313" key="16">
    <source>
        <dbReference type="Proteomes" id="UP000242850"/>
    </source>
</evidence>
<feature type="transmembrane region" description="Helical" evidence="13">
    <location>
        <begin position="332"/>
        <end position="356"/>
    </location>
</feature>
<dbReference type="PANTHER" id="PTHR48085">
    <property type="entry name" value="CADMIUM/ZINC-TRANSPORTING ATPASE HMA2-RELATED"/>
    <property type="match status" value="1"/>
</dbReference>
<feature type="transmembrane region" description="Helical" evidence="13">
    <location>
        <begin position="300"/>
        <end position="320"/>
    </location>
</feature>
<dbReference type="InterPro" id="IPR059000">
    <property type="entry name" value="ATPase_P-type_domA"/>
</dbReference>
<evidence type="ECO:0000256" key="10">
    <source>
        <dbReference type="ARBA" id="ARBA00023136"/>
    </source>
</evidence>
<dbReference type="InterPro" id="IPR027256">
    <property type="entry name" value="P-typ_ATPase_IB"/>
</dbReference>
<dbReference type="GO" id="GO:0016887">
    <property type="term" value="F:ATP hydrolysis activity"/>
    <property type="evidence" value="ECO:0007669"/>
    <property type="project" value="InterPro"/>
</dbReference>
<dbReference type="Gene3D" id="2.70.150.10">
    <property type="entry name" value="Calcium-transporting ATPase, cytoplasmic transduction domain A"/>
    <property type="match status" value="1"/>
</dbReference>
<keyword evidence="3" id="KW-0104">Cadmium</keyword>
<dbReference type="Pfam" id="PF00702">
    <property type="entry name" value="Hydrolase"/>
    <property type="match status" value="1"/>
</dbReference>
<protein>
    <recommendedName>
        <fullName evidence="11">Cd(2+)-exporting ATPase</fullName>
        <ecNumber evidence="11">7.2.2.21</ecNumber>
    </recommendedName>
</protein>
<organism evidence="15 16">
    <name type="scientific">Caloramator fervidus</name>
    <dbReference type="NCBI Taxonomy" id="29344"/>
    <lineage>
        <taxon>Bacteria</taxon>
        <taxon>Bacillati</taxon>
        <taxon>Bacillota</taxon>
        <taxon>Clostridia</taxon>
        <taxon>Eubacteriales</taxon>
        <taxon>Clostridiaceae</taxon>
        <taxon>Caloramator</taxon>
    </lineage>
</organism>
<dbReference type="NCBIfam" id="TIGR01494">
    <property type="entry name" value="ATPase_P-type"/>
    <property type="match status" value="1"/>
</dbReference>
<evidence type="ECO:0000256" key="3">
    <source>
        <dbReference type="ARBA" id="ARBA00022539"/>
    </source>
</evidence>
<dbReference type="Gene3D" id="3.40.1110.10">
    <property type="entry name" value="Calcium-transporting ATPase, cytoplasmic domain N"/>
    <property type="match status" value="1"/>
</dbReference>
<evidence type="ECO:0000256" key="5">
    <source>
        <dbReference type="ARBA" id="ARBA00022723"/>
    </source>
</evidence>
<keyword evidence="13" id="KW-1003">Cell membrane</keyword>
<dbReference type="SFLD" id="SFLDS00003">
    <property type="entry name" value="Haloacid_Dehalogenase"/>
    <property type="match status" value="1"/>
</dbReference>
<evidence type="ECO:0000259" key="14">
    <source>
        <dbReference type="PROSITE" id="PS50846"/>
    </source>
</evidence>
<accession>A0A1H5RNX0</accession>
<comment type="subcellular location">
    <subcellularLocation>
        <location evidence="1">Cell membrane</location>
        <topology evidence="1">Multi-pass membrane protein</topology>
    </subcellularLocation>
</comment>
<reference evidence="16" key="1">
    <citation type="submission" date="2016-10" db="EMBL/GenBank/DDBJ databases">
        <authorList>
            <person name="Varghese N."/>
            <person name="Submissions S."/>
        </authorList>
    </citation>
    <scope>NUCLEOTIDE SEQUENCE [LARGE SCALE GENOMIC DNA]</scope>
    <source>
        <strain evidence="16">DSM 5463</strain>
    </source>
</reference>
<dbReference type="Pfam" id="PF00403">
    <property type="entry name" value="HMA"/>
    <property type="match status" value="1"/>
</dbReference>
<dbReference type="EC" id="7.2.2.21" evidence="11"/>
<dbReference type="PANTHER" id="PTHR48085:SF5">
    <property type="entry name" value="CADMIUM_ZINC-TRANSPORTING ATPASE HMA4-RELATED"/>
    <property type="match status" value="1"/>
</dbReference>
<dbReference type="PROSITE" id="PS50846">
    <property type="entry name" value="HMA_2"/>
    <property type="match status" value="1"/>
</dbReference>
<feature type="transmembrane region" description="Helical" evidence="13">
    <location>
        <begin position="653"/>
        <end position="672"/>
    </location>
</feature>
<keyword evidence="7 13" id="KW-0067">ATP-binding</keyword>
<dbReference type="GO" id="GO:0046872">
    <property type="term" value="F:metal ion binding"/>
    <property type="evidence" value="ECO:0007669"/>
    <property type="project" value="UniProtKB-KW"/>
</dbReference>
<dbReference type="PRINTS" id="PR00941">
    <property type="entry name" value="CDATPASE"/>
</dbReference>
<evidence type="ECO:0000256" key="8">
    <source>
        <dbReference type="ARBA" id="ARBA00022967"/>
    </source>
</evidence>
<keyword evidence="8" id="KW-1278">Translocase</keyword>
<keyword evidence="16" id="KW-1185">Reference proteome</keyword>
<dbReference type="GO" id="GO:0005886">
    <property type="term" value="C:plasma membrane"/>
    <property type="evidence" value="ECO:0007669"/>
    <property type="project" value="UniProtKB-SubCell"/>
</dbReference>
<keyword evidence="5 13" id="KW-0479">Metal-binding</keyword>
<dbReference type="InterPro" id="IPR023299">
    <property type="entry name" value="ATPase_P-typ_cyto_dom_N"/>
</dbReference>
<dbReference type="Proteomes" id="UP000242850">
    <property type="component" value="Unassembled WGS sequence"/>
</dbReference>
<dbReference type="InterPro" id="IPR023298">
    <property type="entry name" value="ATPase_P-typ_TM_dom_sf"/>
</dbReference>
<proteinExistence type="inferred from homology"/>
<name>A0A1H5RNX0_9CLOT</name>
<keyword evidence="10 13" id="KW-0472">Membrane</keyword>
<evidence type="ECO:0000256" key="11">
    <source>
        <dbReference type="ARBA" id="ARBA00039103"/>
    </source>
</evidence>
<evidence type="ECO:0000256" key="7">
    <source>
        <dbReference type="ARBA" id="ARBA00022840"/>
    </source>
</evidence>
<evidence type="ECO:0000256" key="1">
    <source>
        <dbReference type="ARBA" id="ARBA00004651"/>
    </source>
</evidence>
<dbReference type="FunFam" id="2.70.150.10:FF:000002">
    <property type="entry name" value="Copper-transporting ATPase 1, putative"/>
    <property type="match status" value="1"/>
</dbReference>
<dbReference type="NCBIfam" id="TIGR01512">
    <property type="entry name" value="ATPase-IB2_Cd"/>
    <property type="match status" value="1"/>
</dbReference>
<dbReference type="GO" id="GO:0008551">
    <property type="term" value="F:P-type cadmium transporter activity"/>
    <property type="evidence" value="ECO:0007669"/>
    <property type="project" value="UniProtKB-EC"/>
</dbReference>
<dbReference type="SUPFAM" id="SSF56784">
    <property type="entry name" value="HAD-like"/>
    <property type="match status" value="1"/>
</dbReference>
<dbReference type="GO" id="GO:0005524">
    <property type="term" value="F:ATP binding"/>
    <property type="evidence" value="ECO:0007669"/>
    <property type="project" value="UniProtKB-UniRule"/>
</dbReference>
<evidence type="ECO:0000256" key="9">
    <source>
        <dbReference type="ARBA" id="ARBA00022989"/>
    </source>
</evidence>
<dbReference type="PRINTS" id="PR00119">
    <property type="entry name" value="CATATPASE"/>
</dbReference>
<keyword evidence="4 13" id="KW-0812">Transmembrane</keyword>
<dbReference type="SUPFAM" id="SSF81653">
    <property type="entry name" value="Calcium ATPase, transduction domain A"/>
    <property type="match status" value="1"/>
</dbReference>
<dbReference type="PROSITE" id="PS00154">
    <property type="entry name" value="ATPASE_E1_E2"/>
    <property type="match status" value="1"/>
</dbReference>
<comment type="catalytic activity">
    <reaction evidence="12">
        <text>Cd(2+)(in) + ATP + H2O = Cd(2+)(out) + ADP + phosphate + H(+)</text>
        <dbReference type="Rhea" id="RHEA:12132"/>
        <dbReference type="ChEBI" id="CHEBI:15377"/>
        <dbReference type="ChEBI" id="CHEBI:15378"/>
        <dbReference type="ChEBI" id="CHEBI:30616"/>
        <dbReference type="ChEBI" id="CHEBI:43474"/>
        <dbReference type="ChEBI" id="CHEBI:48775"/>
        <dbReference type="ChEBI" id="CHEBI:456216"/>
        <dbReference type="EC" id="7.2.2.21"/>
    </reaction>
</comment>
<evidence type="ECO:0000256" key="6">
    <source>
        <dbReference type="ARBA" id="ARBA00022741"/>
    </source>
</evidence>
<feature type="transmembrane region" description="Helical" evidence="13">
    <location>
        <begin position="629"/>
        <end position="647"/>
    </location>
</feature>
<dbReference type="InterPro" id="IPR018303">
    <property type="entry name" value="ATPase_P-typ_P_site"/>
</dbReference>
<dbReference type="EMBL" id="FNUK01000001">
    <property type="protein sequence ID" value="SEF39804.1"/>
    <property type="molecule type" value="Genomic_DNA"/>
</dbReference>
<dbReference type="InterPro" id="IPR051014">
    <property type="entry name" value="Cation_Transport_ATPase_IB"/>
</dbReference>
<dbReference type="AlphaFoldDB" id="A0A1H5RNX0"/>
<dbReference type="InterPro" id="IPR036163">
    <property type="entry name" value="HMA_dom_sf"/>
</dbReference>
<evidence type="ECO:0000256" key="12">
    <source>
        <dbReference type="ARBA" id="ARBA00049338"/>
    </source>
</evidence>
<sequence>MKKEYILSGLKCANCALKMEEGIKKLDGIKNVRIDFVNKTLKIEIDDKANLDDMLSKIKSVIVSIEKDVVIKEKYEKEEKKEGYNIAFAFFVYILAFILRKDFVFLICYVLAGYDILLKAFKNIKKGQVFDENFLMSIATLGAIAIGEISEACSVMLFYKIGEFLQDLAVEKSRRSIKSLLSIRPDYANLAIDEIKRVDPHDVKVGDLIVVKPGEKVPLDGVVVEGKALVDTSSLTGESIPREVQEGCEVLSGFINLNGFLKIRVTKSFENSMVNKILSLVEGLDKKTNTERFITKFSRFYTPLVVLLAFLIAFIIPIFLKESFLKWIYRALIFLVVSCPCALVISIPLGFFAGIGRASRNGILVKGSNFLEALNYVEVVVFDKTGTLTKGKLKVKDVKAKNQDKDKVLEYAAYAEAYSNHPVALCILENFKINRERIKDYKEFAGFGVKAKVDDSQIIVGNERFMEDNKVKVENFNEVGTKVYVAKDGEYIGCIIIADEIKEDAKYTIDYLKKLGKKVFMFTGDYKEVAEDVALKLGIDEYYYELLPEDKVEKLKLLKQKGNKVMFIGDGINDALAILTADVGVSMGALGQDAAIEASDVVLMKDDLKDILKAFEIAKKTKNIIWQNIILALTVKVLIMVLAFLGFSNMWSAVFADVGVTIIAVINSLRILK</sequence>
<evidence type="ECO:0000256" key="13">
    <source>
        <dbReference type="RuleBase" id="RU362081"/>
    </source>
</evidence>
<gene>
    <name evidence="15" type="ORF">SAMN05660865_00133</name>
</gene>
<dbReference type="NCBIfam" id="TIGR01525">
    <property type="entry name" value="ATPase-IB_hvy"/>
    <property type="match status" value="1"/>
</dbReference>
<dbReference type="RefSeq" id="WP_242971167.1">
    <property type="nucleotide sequence ID" value="NZ_FNUK01000001.1"/>
</dbReference>
<evidence type="ECO:0000256" key="4">
    <source>
        <dbReference type="ARBA" id="ARBA00022692"/>
    </source>
</evidence>
<dbReference type="SFLD" id="SFLDF00027">
    <property type="entry name" value="p-type_atpase"/>
    <property type="match status" value="1"/>
</dbReference>
<dbReference type="InterPro" id="IPR006121">
    <property type="entry name" value="HMA_dom"/>
</dbReference>
<keyword evidence="6 13" id="KW-0547">Nucleotide-binding</keyword>
<dbReference type="InterPro" id="IPR023214">
    <property type="entry name" value="HAD_sf"/>
</dbReference>
<dbReference type="Gene3D" id="3.30.70.100">
    <property type="match status" value="1"/>
</dbReference>
<evidence type="ECO:0000256" key="2">
    <source>
        <dbReference type="ARBA" id="ARBA00006024"/>
    </source>
</evidence>
<dbReference type="Pfam" id="PF00122">
    <property type="entry name" value="E1-E2_ATPase"/>
    <property type="match status" value="1"/>
</dbReference>
<dbReference type="InterPro" id="IPR008250">
    <property type="entry name" value="ATPase_P-typ_transduc_dom_A_sf"/>
</dbReference>
<dbReference type="SUPFAM" id="SSF81665">
    <property type="entry name" value="Calcium ATPase, transmembrane domain M"/>
    <property type="match status" value="1"/>
</dbReference>
<dbReference type="InterPro" id="IPR036412">
    <property type="entry name" value="HAD-like_sf"/>
</dbReference>
<dbReference type="InterPro" id="IPR044492">
    <property type="entry name" value="P_typ_ATPase_HD_dom"/>
</dbReference>
<keyword evidence="9 13" id="KW-1133">Transmembrane helix</keyword>
<dbReference type="SFLD" id="SFLDG00002">
    <property type="entry name" value="C1.7:_P-type_atpase_like"/>
    <property type="match status" value="1"/>
</dbReference>
<dbReference type="Gene3D" id="3.40.50.1000">
    <property type="entry name" value="HAD superfamily/HAD-like"/>
    <property type="match status" value="1"/>
</dbReference>
<feature type="transmembrane region" description="Helical" evidence="13">
    <location>
        <begin position="86"/>
        <end position="114"/>
    </location>
</feature>
<feature type="domain" description="HMA" evidence="14">
    <location>
        <begin position="1"/>
        <end position="70"/>
    </location>
</feature>